<keyword evidence="1" id="KW-0812">Transmembrane</keyword>
<keyword evidence="1" id="KW-0472">Membrane</keyword>
<dbReference type="AlphaFoldDB" id="A0A134CEJ4"/>
<keyword evidence="3" id="KW-1185">Reference proteome</keyword>
<dbReference type="STRING" id="1588748.HMPREF3182_01292"/>
<keyword evidence="1" id="KW-1133">Transmembrane helix</keyword>
<dbReference type="PATRIC" id="fig|1588748.3.peg.1249"/>
<evidence type="ECO:0000313" key="2">
    <source>
        <dbReference type="EMBL" id="KXB90537.1"/>
    </source>
</evidence>
<proteinExistence type="predicted"/>
<organism evidence="2 3">
    <name type="scientific">Megasphaera hutchinsoni</name>
    <dbReference type="NCBI Taxonomy" id="1588748"/>
    <lineage>
        <taxon>Bacteria</taxon>
        <taxon>Bacillati</taxon>
        <taxon>Bacillota</taxon>
        <taxon>Negativicutes</taxon>
        <taxon>Veillonellales</taxon>
        <taxon>Veillonellaceae</taxon>
        <taxon>Megasphaera</taxon>
    </lineage>
</organism>
<dbReference type="RefSeq" id="WP_235808665.1">
    <property type="nucleotide sequence ID" value="NZ_KQ960953.1"/>
</dbReference>
<dbReference type="EMBL" id="LSDT01000046">
    <property type="protein sequence ID" value="KXB90537.1"/>
    <property type="molecule type" value="Genomic_DNA"/>
</dbReference>
<evidence type="ECO:0000256" key="1">
    <source>
        <dbReference type="SAM" id="Phobius"/>
    </source>
</evidence>
<dbReference type="InterPro" id="IPR027981">
    <property type="entry name" value="DUF4446"/>
</dbReference>
<name>A0A134CEJ4_9FIRM</name>
<protein>
    <recommendedName>
        <fullName evidence="4">DUF4446 domain-containing protein</fullName>
    </recommendedName>
</protein>
<evidence type="ECO:0000313" key="3">
    <source>
        <dbReference type="Proteomes" id="UP000070160"/>
    </source>
</evidence>
<feature type="transmembrane region" description="Helical" evidence="1">
    <location>
        <begin position="6"/>
        <end position="30"/>
    </location>
</feature>
<dbReference type="Pfam" id="PF14584">
    <property type="entry name" value="DUF4446"/>
    <property type="match status" value="1"/>
</dbReference>
<sequence length="166" mass="19237">MILGGMWFPIYGIIVIFIGIILLFLLGYIIRLNIRLNRLHKKYDFFMQGASGQSIEYKLQEEVRHLYGLKDIVQKIQDEQQAILSIQNYCFCKIGLKKYDAFDNMENQLSFAITLLNKKNDGFCLSSIYGRNESRVFAKPIINGTCTYSMSDEEKDSLSQALQHEE</sequence>
<reference evidence="3" key="1">
    <citation type="submission" date="2016-01" db="EMBL/GenBank/DDBJ databases">
        <authorList>
            <person name="Mitreva M."/>
            <person name="Pepin K.H."/>
            <person name="Mihindukulasuriya K.A."/>
            <person name="Fulton R."/>
            <person name="Fronick C."/>
            <person name="O'Laughlin M."/>
            <person name="Miner T."/>
            <person name="Herter B."/>
            <person name="Rosa B.A."/>
            <person name="Cordes M."/>
            <person name="Tomlinson C."/>
            <person name="Wollam A."/>
            <person name="Palsikar V.B."/>
            <person name="Mardis E.R."/>
            <person name="Wilson R.K."/>
        </authorList>
    </citation>
    <scope>NUCLEOTIDE SEQUENCE [LARGE SCALE GENOMIC DNA]</scope>
    <source>
        <strain evidence="3">KA00182</strain>
    </source>
</reference>
<comment type="caution">
    <text evidence="2">The sequence shown here is derived from an EMBL/GenBank/DDBJ whole genome shotgun (WGS) entry which is preliminary data.</text>
</comment>
<gene>
    <name evidence="2" type="ORF">HMPREF3182_01292</name>
</gene>
<dbReference type="Proteomes" id="UP000070160">
    <property type="component" value="Unassembled WGS sequence"/>
</dbReference>
<evidence type="ECO:0008006" key="4">
    <source>
        <dbReference type="Google" id="ProtNLM"/>
    </source>
</evidence>
<accession>A0A134CEJ4</accession>